<evidence type="ECO:0000313" key="3">
    <source>
        <dbReference type="EMBL" id="MDO8105636.1"/>
    </source>
</evidence>
<dbReference type="EC" id="2.7.7.65" evidence="3"/>
<keyword evidence="3" id="KW-0808">Transferase</keyword>
<keyword evidence="1" id="KW-1133">Transmembrane helix</keyword>
<dbReference type="RefSeq" id="WP_304599346.1">
    <property type="nucleotide sequence ID" value="NZ_JAUQYP010000001.1"/>
</dbReference>
<dbReference type="SUPFAM" id="SSF55073">
    <property type="entry name" value="Nucleotide cyclase"/>
    <property type="match status" value="1"/>
</dbReference>
<comment type="caution">
    <text evidence="3">The sequence shown here is derived from an EMBL/GenBank/DDBJ whole genome shotgun (WGS) entry which is preliminary data.</text>
</comment>
<dbReference type="PANTHER" id="PTHR46663">
    <property type="entry name" value="DIGUANYLATE CYCLASE DGCT-RELATED"/>
    <property type="match status" value="1"/>
</dbReference>
<dbReference type="CDD" id="cd01949">
    <property type="entry name" value="GGDEF"/>
    <property type="match status" value="1"/>
</dbReference>
<dbReference type="Gene3D" id="3.30.70.270">
    <property type="match status" value="1"/>
</dbReference>
<feature type="transmembrane region" description="Helical" evidence="1">
    <location>
        <begin position="253"/>
        <end position="269"/>
    </location>
</feature>
<feature type="transmembrane region" description="Helical" evidence="1">
    <location>
        <begin position="89"/>
        <end position="109"/>
    </location>
</feature>
<dbReference type="PANTHER" id="PTHR46663:SF2">
    <property type="entry name" value="GGDEF DOMAIN-CONTAINING PROTEIN"/>
    <property type="match status" value="1"/>
</dbReference>
<name>A0ABT9D5Q7_9CELL</name>
<feature type="transmembrane region" description="Helical" evidence="1">
    <location>
        <begin position="16"/>
        <end position="46"/>
    </location>
</feature>
<dbReference type="PROSITE" id="PS50887">
    <property type="entry name" value="GGDEF"/>
    <property type="match status" value="1"/>
</dbReference>
<evidence type="ECO:0000256" key="1">
    <source>
        <dbReference type="SAM" id="Phobius"/>
    </source>
</evidence>
<keyword evidence="1" id="KW-0812">Transmembrane</keyword>
<dbReference type="InterPro" id="IPR043128">
    <property type="entry name" value="Rev_trsase/Diguanyl_cyclase"/>
</dbReference>
<accession>A0ABT9D5Q7</accession>
<evidence type="ECO:0000259" key="2">
    <source>
        <dbReference type="PROSITE" id="PS50887"/>
    </source>
</evidence>
<organism evidence="3 4">
    <name type="scientific">Actinotalea lenta</name>
    <dbReference type="NCBI Taxonomy" id="3064654"/>
    <lineage>
        <taxon>Bacteria</taxon>
        <taxon>Bacillati</taxon>
        <taxon>Actinomycetota</taxon>
        <taxon>Actinomycetes</taxon>
        <taxon>Micrococcales</taxon>
        <taxon>Cellulomonadaceae</taxon>
        <taxon>Actinotalea</taxon>
    </lineage>
</organism>
<protein>
    <submittedName>
        <fullName evidence="3">GGDEF domain-containing protein</fullName>
        <ecNumber evidence="3">2.7.7.65</ecNumber>
    </submittedName>
</protein>
<feature type="transmembrane region" description="Helical" evidence="1">
    <location>
        <begin position="183"/>
        <end position="202"/>
    </location>
</feature>
<gene>
    <name evidence="3" type="ORF">Q6348_00300</name>
</gene>
<proteinExistence type="predicted"/>
<dbReference type="EMBL" id="JAUQYP010000001">
    <property type="protein sequence ID" value="MDO8105636.1"/>
    <property type="molecule type" value="Genomic_DNA"/>
</dbReference>
<sequence length="491" mass="50402">MDPRVVHVGVGAGVTALALVCALGGAVGQGLAVLIASIVPVATFTAQRRTGRSLHSDAWSLLLGGFVLLVVHNAVSLAAYTASGGPYRGLWYGATLALGYALLAAGGLVATAPMLRSDPGAAIDTAIVALAAAGLVWVTSLGRDTSGASTGSQVRQAVVLVLVCAIVGLVARAATMRMVSSYALGYLVLAVSATLLGTVSSALSEWAEPHQRPWWVALTWCTASLAVAAVGARPASVQVVSRATPGRLSARRLTFLGGALALFPAMATLEHLRGAHGQETVVNLAALVLVPLVVARIALLARLHAAAVHQLTVLATRDDLTGLLNRRALSAHVTTVLERVAGRTSPGLAVLFLDLDDFKVVNDRYGHHVGDRFLAEVARRLSAQVRSADAVGRFGGDEFVLVLEGEPHAARSAGLVAVERALAQPMDLGEVVASSHASVGSAVARTGERTTAERLLSAADASMYRVKRARQGADGAAENVADADVADAPSG</sequence>
<feature type="transmembrane region" description="Helical" evidence="1">
    <location>
        <begin position="154"/>
        <end position="171"/>
    </location>
</feature>
<feature type="transmembrane region" description="Helical" evidence="1">
    <location>
        <begin position="214"/>
        <end position="232"/>
    </location>
</feature>
<reference evidence="3 4" key="1">
    <citation type="submission" date="2023-07" db="EMBL/GenBank/DDBJ databases">
        <title>Description of novel actinomycetes strains, isolated from tidal flat sediment.</title>
        <authorList>
            <person name="Lu C."/>
        </authorList>
    </citation>
    <scope>NUCLEOTIDE SEQUENCE [LARGE SCALE GENOMIC DNA]</scope>
    <source>
        <strain evidence="3 4">SYSU T00b441</strain>
    </source>
</reference>
<dbReference type="InterPro" id="IPR052163">
    <property type="entry name" value="DGC-Regulatory_Protein"/>
</dbReference>
<keyword evidence="1" id="KW-0472">Membrane</keyword>
<feature type="transmembrane region" description="Helical" evidence="1">
    <location>
        <begin position="281"/>
        <end position="301"/>
    </location>
</feature>
<keyword evidence="3" id="KW-0548">Nucleotidyltransferase</keyword>
<keyword evidence="4" id="KW-1185">Reference proteome</keyword>
<dbReference type="Proteomes" id="UP001232536">
    <property type="component" value="Unassembled WGS sequence"/>
</dbReference>
<dbReference type="InterPro" id="IPR029787">
    <property type="entry name" value="Nucleotide_cyclase"/>
</dbReference>
<evidence type="ECO:0000313" key="4">
    <source>
        <dbReference type="Proteomes" id="UP001232536"/>
    </source>
</evidence>
<feature type="transmembrane region" description="Helical" evidence="1">
    <location>
        <begin position="121"/>
        <end position="142"/>
    </location>
</feature>
<dbReference type="GO" id="GO:0052621">
    <property type="term" value="F:diguanylate cyclase activity"/>
    <property type="evidence" value="ECO:0007669"/>
    <property type="project" value="UniProtKB-EC"/>
</dbReference>
<dbReference type="SMART" id="SM00267">
    <property type="entry name" value="GGDEF"/>
    <property type="match status" value="1"/>
</dbReference>
<dbReference type="NCBIfam" id="TIGR00254">
    <property type="entry name" value="GGDEF"/>
    <property type="match status" value="1"/>
</dbReference>
<dbReference type="Pfam" id="PF00990">
    <property type="entry name" value="GGDEF"/>
    <property type="match status" value="1"/>
</dbReference>
<feature type="domain" description="GGDEF" evidence="2">
    <location>
        <begin position="346"/>
        <end position="481"/>
    </location>
</feature>
<dbReference type="InterPro" id="IPR000160">
    <property type="entry name" value="GGDEF_dom"/>
</dbReference>
<feature type="transmembrane region" description="Helical" evidence="1">
    <location>
        <begin position="58"/>
        <end position="83"/>
    </location>
</feature>